<comment type="caution">
    <text evidence="1">The sequence shown here is derived from an EMBL/GenBank/DDBJ whole genome shotgun (WGS) entry which is preliminary data.</text>
</comment>
<proteinExistence type="predicted"/>
<organism evidence="1 2">
    <name type="scientific">Fusibacter bizertensis</name>
    <dbReference type="NCBI Taxonomy" id="1488331"/>
    <lineage>
        <taxon>Bacteria</taxon>
        <taxon>Bacillati</taxon>
        <taxon>Bacillota</taxon>
        <taxon>Clostridia</taxon>
        <taxon>Eubacteriales</taxon>
        <taxon>Eubacteriales Family XII. Incertae Sedis</taxon>
        <taxon>Fusibacter</taxon>
    </lineage>
</organism>
<dbReference type="RefSeq" id="WP_281094912.1">
    <property type="nucleotide sequence ID" value="NZ_JARYZI010000008.1"/>
</dbReference>
<dbReference type="Proteomes" id="UP001158045">
    <property type="component" value="Unassembled WGS sequence"/>
</dbReference>
<evidence type="ECO:0000313" key="1">
    <source>
        <dbReference type="EMBL" id="MDH8679017.1"/>
    </source>
</evidence>
<evidence type="ECO:0008006" key="3">
    <source>
        <dbReference type="Google" id="ProtNLM"/>
    </source>
</evidence>
<protein>
    <recommendedName>
        <fullName evidence="3">GGDEF domain-containing protein</fullName>
    </recommendedName>
</protein>
<accession>A0ABT6NF51</accession>
<keyword evidence="2" id="KW-1185">Reference proteome</keyword>
<sequence length="297" mass="34844">MKVIIISNEPILVAYVSKKIKRVTSNFMEIITINHEVGHDESFFENSVVVFILNRISYLEKMPYYYEVFSPVVLSNLQVFVLHSEGIRNMTYDIYPLNEAKLYELTLEYNLFIQEIGSKILKLTSSNKKKRNLRFELINFEDLVYREMALSKRLGLNFSISYMKPKWNRSIDLSKLENNNEFINLNMREIDSIFITAQHEIILLLPATNYEGALVASQKISKEILMQIRAYESNCSDNFSIEIISYPKDVVSYEHMLSELREIISSCTASTNIKSHHELSQNRYQFNNTEKHIDKYI</sequence>
<dbReference type="EMBL" id="JARYZI010000008">
    <property type="protein sequence ID" value="MDH8679017.1"/>
    <property type="molecule type" value="Genomic_DNA"/>
</dbReference>
<name>A0ABT6NF51_9FIRM</name>
<gene>
    <name evidence="1" type="ORF">QE109_12725</name>
</gene>
<evidence type="ECO:0000313" key="2">
    <source>
        <dbReference type="Proteomes" id="UP001158045"/>
    </source>
</evidence>
<reference evidence="1 2" key="1">
    <citation type="submission" date="2023-04" db="EMBL/GenBank/DDBJ databases">
        <title>Fusibacter bizertensis strain WBS, isolated from littoral bottom sediments of the Arctic seas - biochemical and genomic analysis.</title>
        <authorList>
            <person name="Brioukhanov A.L."/>
        </authorList>
    </citation>
    <scope>NUCLEOTIDE SEQUENCE [LARGE SCALE GENOMIC DNA]</scope>
    <source>
        <strain evidence="1 2">WBS</strain>
    </source>
</reference>